<protein>
    <submittedName>
        <fullName evidence="3">PEP-CTERM sorting domain-containing protein</fullName>
    </submittedName>
</protein>
<reference evidence="3" key="1">
    <citation type="submission" date="2023-09" db="EMBL/GenBank/DDBJ databases">
        <title>Paucibacter sp. APW11 Genome sequencing and assembly.</title>
        <authorList>
            <person name="Kim I."/>
        </authorList>
    </citation>
    <scope>NUCLEOTIDE SEQUENCE</scope>
    <source>
        <strain evidence="3">APW11</strain>
    </source>
</reference>
<dbReference type="InterPro" id="IPR013424">
    <property type="entry name" value="Ice-binding_C"/>
</dbReference>
<organism evidence="3 4">
    <name type="scientific">Roseateles aquae</name>
    <dbReference type="NCBI Taxonomy" id="3077235"/>
    <lineage>
        <taxon>Bacteria</taxon>
        <taxon>Pseudomonadati</taxon>
        <taxon>Pseudomonadota</taxon>
        <taxon>Betaproteobacteria</taxon>
        <taxon>Burkholderiales</taxon>
        <taxon>Sphaerotilaceae</taxon>
        <taxon>Roseateles</taxon>
    </lineage>
</organism>
<proteinExistence type="predicted"/>
<evidence type="ECO:0000313" key="4">
    <source>
        <dbReference type="Proteomes" id="UP001246372"/>
    </source>
</evidence>
<gene>
    <name evidence="3" type="ORF">RQP53_14155</name>
</gene>
<name>A0ABU3PCU4_9BURK</name>
<evidence type="ECO:0000313" key="3">
    <source>
        <dbReference type="EMBL" id="MDT9000414.1"/>
    </source>
</evidence>
<dbReference type="NCBIfam" id="TIGR02595">
    <property type="entry name" value="PEP_CTERM"/>
    <property type="match status" value="1"/>
</dbReference>
<feature type="signal peptide" evidence="1">
    <location>
        <begin position="1"/>
        <end position="20"/>
    </location>
</feature>
<keyword evidence="4" id="KW-1185">Reference proteome</keyword>
<evidence type="ECO:0000256" key="1">
    <source>
        <dbReference type="SAM" id="SignalP"/>
    </source>
</evidence>
<keyword evidence="1" id="KW-0732">Signal</keyword>
<sequence>MRKQAALTSILALAAFTAQADATLSFSAGVENGLTQQYAYLDSSALPPTLNSGLQHIATSDGSATLQAWANPNTGAFKSIVTASVGSGLPTSTAYGYASFNLSDTLRFSGPGDTVQVSFTLSHDSVLSGMDQQQFSAYQLIDHLVRAGSNRSLSLNYTIANPSFDPNATCIDYGSDGMYCPPETQQTLNINENANSDVSGQVEYQRNGQTGARQVVRFGLGDGHYTATDTYVFTLPTNVDISLGYRAWTTAECYHMANCTITSDASHSDYLGLNIIGAGSFASSSQYQYLGLAAAVPEPSSAVLAFGGLVGLLAWRRRQGKSA</sequence>
<accession>A0ABU3PCU4</accession>
<evidence type="ECO:0000259" key="2">
    <source>
        <dbReference type="Pfam" id="PF07589"/>
    </source>
</evidence>
<dbReference type="EMBL" id="JAVXZY010000005">
    <property type="protein sequence ID" value="MDT9000414.1"/>
    <property type="molecule type" value="Genomic_DNA"/>
</dbReference>
<comment type="caution">
    <text evidence="3">The sequence shown here is derived from an EMBL/GenBank/DDBJ whole genome shotgun (WGS) entry which is preliminary data.</text>
</comment>
<feature type="chain" id="PRO_5047337109" evidence="1">
    <location>
        <begin position="21"/>
        <end position="323"/>
    </location>
</feature>
<dbReference type="Pfam" id="PF07589">
    <property type="entry name" value="PEP-CTERM"/>
    <property type="match status" value="1"/>
</dbReference>
<dbReference type="Proteomes" id="UP001246372">
    <property type="component" value="Unassembled WGS sequence"/>
</dbReference>
<feature type="domain" description="Ice-binding protein C-terminal" evidence="2">
    <location>
        <begin position="295"/>
        <end position="318"/>
    </location>
</feature>
<dbReference type="RefSeq" id="WP_315650989.1">
    <property type="nucleotide sequence ID" value="NZ_JAVXZY010000005.1"/>
</dbReference>